<evidence type="ECO:0000313" key="1">
    <source>
        <dbReference type="EMBL" id="GIY16337.1"/>
    </source>
</evidence>
<sequence length="117" mass="13252">MVTEEERPPANVPQDGNKTRIRDVLSHIIKSNCIEKCAQESKKNANLVRLQRGNARCKCSPQDGNKTRIRDVLPHIIKSNCIEKCAQESKKNANLVRCIAGDLNDARFFLSFYLKVV</sequence>
<dbReference type="EMBL" id="BPLQ01005679">
    <property type="protein sequence ID" value="GIY16337.1"/>
    <property type="molecule type" value="Genomic_DNA"/>
</dbReference>
<name>A0AAV4STR1_9ARAC</name>
<keyword evidence="3" id="KW-1185">Reference proteome</keyword>
<comment type="caution">
    <text evidence="2">The sequence shown here is derived from an EMBL/GenBank/DDBJ whole genome shotgun (WGS) entry which is preliminary data.</text>
</comment>
<dbReference type="Proteomes" id="UP001054837">
    <property type="component" value="Unassembled WGS sequence"/>
</dbReference>
<organism evidence="2 3">
    <name type="scientific">Caerostris darwini</name>
    <dbReference type="NCBI Taxonomy" id="1538125"/>
    <lineage>
        <taxon>Eukaryota</taxon>
        <taxon>Metazoa</taxon>
        <taxon>Ecdysozoa</taxon>
        <taxon>Arthropoda</taxon>
        <taxon>Chelicerata</taxon>
        <taxon>Arachnida</taxon>
        <taxon>Araneae</taxon>
        <taxon>Araneomorphae</taxon>
        <taxon>Entelegynae</taxon>
        <taxon>Araneoidea</taxon>
        <taxon>Araneidae</taxon>
        <taxon>Caerostris</taxon>
    </lineage>
</organism>
<gene>
    <name evidence="1" type="ORF">CDAR_436491</name>
    <name evidence="2" type="ORF">CDAR_556201</name>
</gene>
<accession>A0AAV4STR1</accession>
<evidence type="ECO:0000313" key="2">
    <source>
        <dbReference type="EMBL" id="GIY36296.1"/>
    </source>
</evidence>
<reference evidence="2 3" key="1">
    <citation type="submission" date="2021-06" db="EMBL/GenBank/DDBJ databases">
        <title>Caerostris darwini draft genome.</title>
        <authorList>
            <person name="Kono N."/>
            <person name="Arakawa K."/>
        </authorList>
    </citation>
    <scope>NUCLEOTIDE SEQUENCE [LARGE SCALE GENOMIC DNA]</scope>
</reference>
<evidence type="ECO:0000313" key="3">
    <source>
        <dbReference type="Proteomes" id="UP001054837"/>
    </source>
</evidence>
<dbReference type="EMBL" id="BPLQ01008268">
    <property type="protein sequence ID" value="GIY36296.1"/>
    <property type="molecule type" value="Genomic_DNA"/>
</dbReference>
<protein>
    <submittedName>
        <fullName evidence="2">Uncharacterized protein</fullName>
    </submittedName>
</protein>
<dbReference type="AlphaFoldDB" id="A0AAV4STR1"/>
<proteinExistence type="predicted"/>